<evidence type="ECO:0000259" key="14">
    <source>
        <dbReference type="Pfam" id="PF02463"/>
    </source>
</evidence>
<feature type="compositionally biased region" description="Polar residues" evidence="13">
    <location>
        <begin position="25"/>
        <end position="42"/>
    </location>
</feature>
<dbReference type="GO" id="GO:0003697">
    <property type="term" value="F:single-stranded DNA binding"/>
    <property type="evidence" value="ECO:0007669"/>
    <property type="project" value="TreeGrafter"/>
</dbReference>
<dbReference type="GO" id="GO:0035861">
    <property type="term" value="C:site of double-strand break"/>
    <property type="evidence" value="ECO:0007669"/>
    <property type="project" value="TreeGrafter"/>
</dbReference>
<keyword evidence="16" id="KW-1185">Reference proteome</keyword>
<keyword evidence="5" id="KW-0547">Nucleotide-binding</keyword>
<dbReference type="PANTHER" id="PTHR19306:SF6">
    <property type="entry name" value="STRUCTURAL MAINTENANCE OF CHROMOSOMES PROTEIN 6"/>
    <property type="match status" value="1"/>
</dbReference>
<keyword evidence="8 12" id="KW-0175">Coiled coil</keyword>
<evidence type="ECO:0000256" key="13">
    <source>
        <dbReference type="SAM" id="MobiDB-lite"/>
    </source>
</evidence>
<evidence type="ECO:0000256" key="7">
    <source>
        <dbReference type="ARBA" id="ARBA00022840"/>
    </source>
</evidence>
<keyword evidence="9" id="KW-0233">DNA recombination</keyword>
<evidence type="ECO:0000256" key="4">
    <source>
        <dbReference type="ARBA" id="ARBA00022454"/>
    </source>
</evidence>
<dbReference type="EMBL" id="JANKHO010000034">
    <property type="protein sequence ID" value="KAJ3517006.1"/>
    <property type="molecule type" value="Genomic_DNA"/>
</dbReference>
<reference evidence="15" key="1">
    <citation type="submission" date="2022-07" db="EMBL/GenBank/DDBJ databases">
        <title>Genome Sequence of Agrocybe chaxingu.</title>
        <authorList>
            <person name="Buettner E."/>
        </authorList>
    </citation>
    <scope>NUCLEOTIDE SEQUENCE</scope>
    <source>
        <strain evidence="15">MP-N11</strain>
    </source>
</reference>
<sequence>MPKRKDISDFEEGSSTGPKRVRLTESPSTSQEAPTTRHSQNANEHKRQYKEILSEAEFEELEKSFLPGIEERRKTNEGRLGGVADAGIIEKIELFQFMCHGYLTFEFGPQLNFIVGHNGSGKSAVLAGIAIGLGGRAAVTGRGTGVKSMIQEVAHSKAEITITLKNGGHRAYKPEVYGNKIIIIRTITQKGVSTYKIKSATGQVISNRKSDLDSICDNLNIQVGNPISILTQDAAKQFLKGSSAEYKYELFARVTRLQLLRDEYDEVASKRTEMDKFLLSKQDYTQVLRDRFNTCRKAYNDAMRVQDLRSKRACLLCEKAWSVAMEKEKELEDAFEAVASSKGRLYQIEEVLGDAEDKLKNASDKVKATERDHDTAKQVAEDIWEKRSRVKQELGAKKQEMAKLKKDEDAISQNQRELNFEMDRLTAQLVEESQNLEQGTQTQKEAARIELDKMRGDLNVLKERRLTVQSDLTRLKGDSDRRKADDDTAQQRLNYLMDKDSGLEQEQERLGSHIRDHLSRFGQSMQTVLREIDRTDWRGVRPIGPLGKFVTLEDQRFLKDLSSQLGSLLCAFAVSDGRDIQPLRAILKRTRNSDSMIVVSSGELFDYERGVPPPQYNTALRVLKITNEWVKRILIDRAGIERLFVASSREQAERVLKEVGSGDALGDGMRVKLWANNAGLTSQNIELRRGDFRQSILAPQKDHGKRLEDIASERTALRCSIDDGRGTKRQCEEHLKESSRLIKECEVSALALEQEISRVEATIKIRQEEEDADSPFEIAVLNQLLEERKEENRGLQTQLDHVVTVKDDLKAEIMGLQQMVDNLKREGEAADETLRGIRIRAEERAVAYTEAQHQKAHYLTVKEKEQETCDNLDTAAAEMTAVFTECHEKAVSLGEKPEVVRRNKAIDRDLVALDATLNRYEPAYTLEENLEKRRIRWIQFLAYASVTVKNEFMIRLSSRGYFGQIIFDHVKQTLELKTDDQVYNEPEENKELDSKRKKDVSSLSGGEKSLATLSCLLALWEACNVPIRCLDEFDVFMDNQNRRCCIKMLVDASKSALERQTIIITPLSIDNIFSEPPVVVIKQMSDPRTQS</sequence>
<dbReference type="GO" id="GO:0000724">
    <property type="term" value="P:double-strand break repair via homologous recombination"/>
    <property type="evidence" value="ECO:0007669"/>
    <property type="project" value="TreeGrafter"/>
</dbReference>
<comment type="similarity">
    <text evidence="3">Belongs to the SMC family. SMC6 subfamily.</text>
</comment>
<evidence type="ECO:0000256" key="12">
    <source>
        <dbReference type="SAM" id="Coils"/>
    </source>
</evidence>
<dbReference type="GO" id="GO:0030915">
    <property type="term" value="C:Smc5-Smc6 complex"/>
    <property type="evidence" value="ECO:0007669"/>
    <property type="project" value="TreeGrafter"/>
</dbReference>
<evidence type="ECO:0000256" key="1">
    <source>
        <dbReference type="ARBA" id="ARBA00004123"/>
    </source>
</evidence>
<dbReference type="GO" id="GO:0003684">
    <property type="term" value="F:damaged DNA binding"/>
    <property type="evidence" value="ECO:0007669"/>
    <property type="project" value="TreeGrafter"/>
</dbReference>
<feature type="coiled-coil region" evidence="12">
    <location>
        <begin position="345"/>
        <end position="464"/>
    </location>
</feature>
<name>A0A9W8N1C1_9AGAR</name>
<proteinExistence type="inferred from homology"/>
<dbReference type="InterPro" id="IPR027417">
    <property type="entry name" value="P-loop_NTPase"/>
</dbReference>
<evidence type="ECO:0000256" key="3">
    <source>
        <dbReference type="ARBA" id="ARBA00006793"/>
    </source>
</evidence>
<evidence type="ECO:0000256" key="6">
    <source>
        <dbReference type="ARBA" id="ARBA00022763"/>
    </source>
</evidence>
<feature type="region of interest" description="Disordered" evidence="13">
    <location>
        <begin position="1"/>
        <end position="48"/>
    </location>
</feature>
<evidence type="ECO:0000256" key="10">
    <source>
        <dbReference type="ARBA" id="ARBA00023204"/>
    </source>
</evidence>
<protein>
    <recommendedName>
        <fullName evidence="14">RecF/RecN/SMC N-terminal domain-containing protein</fullName>
    </recommendedName>
</protein>
<gene>
    <name evidence="15" type="ORF">NLJ89_g773</name>
</gene>
<evidence type="ECO:0000256" key="5">
    <source>
        <dbReference type="ARBA" id="ARBA00022741"/>
    </source>
</evidence>
<evidence type="ECO:0000256" key="2">
    <source>
        <dbReference type="ARBA" id="ARBA00004286"/>
    </source>
</evidence>
<dbReference type="SUPFAM" id="SSF52540">
    <property type="entry name" value="P-loop containing nucleoside triphosphate hydrolases"/>
    <property type="match status" value="2"/>
</dbReference>
<dbReference type="AlphaFoldDB" id="A0A9W8N1C1"/>
<comment type="subcellular location">
    <subcellularLocation>
        <location evidence="2">Chromosome</location>
    </subcellularLocation>
    <subcellularLocation>
        <location evidence="1">Nucleus</location>
    </subcellularLocation>
</comment>
<keyword evidence="6" id="KW-0227">DNA damage</keyword>
<accession>A0A9W8N1C1</accession>
<dbReference type="Pfam" id="PF02463">
    <property type="entry name" value="SMC_N"/>
    <property type="match status" value="1"/>
</dbReference>
<comment type="caution">
    <text evidence="15">The sequence shown here is derived from an EMBL/GenBank/DDBJ whole genome shotgun (WGS) entry which is preliminary data.</text>
</comment>
<dbReference type="InterPro" id="IPR003395">
    <property type="entry name" value="RecF/RecN/SMC_N"/>
</dbReference>
<keyword evidence="4" id="KW-0158">Chromosome</keyword>
<dbReference type="GO" id="GO:0005524">
    <property type="term" value="F:ATP binding"/>
    <property type="evidence" value="ECO:0007669"/>
    <property type="project" value="UniProtKB-KW"/>
</dbReference>
<evidence type="ECO:0000313" key="15">
    <source>
        <dbReference type="EMBL" id="KAJ3517006.1"/>
    </source>
</evidence>
<feature type="coiled-coil region" evidence="12">
    <location>
        <begin position="742"/>
        <end position="833"/>
    </location>
</feature>
<keyword evidence="10" id="KW-0234">DNA repair</keyword>
<evidence type="ECO:0000256" key="8">
    <source>
        <dbReference type="ARBA" id="ARBA00023054"/>
    </source>
</evidence>
<dbReference type="PANTHER" id="PTHR19306">
    <property type="entry name" value="STRUCTURAL MAINTENANCE OF CHROMOSOMES 5,6 SMC5, SMC6"/>
    <property type="match status" value="1"/>
</dbReference>
<evidence type="ECO:0000313" key="16">
    <source>
        <dbReference type="Proteomes" id="UP001148786"/>
    </source>
</evidence>
<evidence type="ECO:0000256" key="11">
    <source>
        <dbReference type="ARBA" id="ARBA00023242"/>
    </source>
</evidence>
<dbReference type="OrthoDB" id="10072614at2759"/>
<evidence type="ECO:0000256" key="9">
    <source>
        <dbReference type="ARBA" id="ARBA00023172"/>
    </source>
</evidence>
<keyword evidence="11" id="KW-0539">Nucleus</keyword>
<feature type="domain" description="RecF/RecN/SMC N-terminal" evidence="14">
    <location>
        <begin position="89"/>
        <end position="1065"/>
    </location>
</feature>
<organism evidence="15 16">
    <name type="scientific">Agrocybe chaxingu</name>
    <dbReference type="NCBI Taxonomy" id="84603"/>
    <lineage>
        <taxon>Eukaryota</taxon>
        <taxon>Fungi</taxon>
        <taxon>Dikarya</taxon>
        <taxon>Basidiomycota</taxon>
        <taxon>Agaricomycotina</taxon>
        <taxon>Agaricomycetes</taxon>
        <taxon>Agaricomycetidae</taxon>
        <taxon>Agaricales</taxon>
        <taxon>Agaricineae</taxon>
        <taxon>Strophariaceae</taxon>
        <taxon>Agrocybe</taxon>
    </lineage>
</organism>
<dbReference type="GO" id="GO:0005634">
    <property type="term" value="C:nucleus"/>
    <property type="evidence" value="ECO:0007669"/>
    <property type="project" value="UniProtKB-SubCell"/>
</dbReference>
<dbReference type="Proteomes" id="UP001148786">
    <property type="component" value="Unassembled WGS sequence"/>
</dbReference>
<keyword evidence="7" id="KW-0067">ATP-binding</keyword>
<dbReference type="Gene3D" id="3.40.50.300">
    <property type="entry name" value="P-loop containing nucleotide triphosphate hydrolases"/>
    <property type="match status" value="2"/>
</dbReference>